<proteinExistence type="predicted"/>
<accession>A0A3N0I7P5</accession>
<evidence type="ECO:0000313" key="2">
    <source>
        <dbReference type="Proteomes" id="UP000271472"/>
    </source>
</evidence>
<dbReference type="Proteomes" id="UP000271472">
    <property type="component" value="Unassembled WGS sequence"/>
</dbReference>
<dbReference type="EMBL" id="QIBZ01000021">
    <property type="protein sequence ID" value="RNM33023.1"/>
    <property type="molecule type" value="Genomic_DNA"/>
</dbReference>
<organism evidence="1 2">
    <name type="scientific">Slackia isoflavoniconvertens</name>
    <dbReference type="NCBI Taxonomy" id="572010"/>
    <lineage>
        <taxon>Bacteria</taxon>
        <taxon>Bacillati</taxon>
        <taxon>Actinomycetota</taxon>
        <taxon>Coriobacteriia</taxon>
        <taxon>Eggerthellales</taxon>
        <taxon>Eggerthellaceae</taxon>
        <taxon>Slackia</taxon>
    </lineage>
</organism>
<reference evidence="2" key="1">
    <citation type="submission" date="2018-05" db="EMBL/GenBank/DDBJ databases">
        <title>Genome Sequencing of selected type strains of the family Eggerthellaceae.</title>
        <authorList>
            <person name="Danylec N."/>
            <person name="Stoll D.A."/>
            <person name="Doetsch A."/>
            <person name="Huch M."/>
        </authorList>
    </citation>
    <scope>NUCLEOTIDE SEQUENCE [LARGE SCALE GENOMIC DNA]</scope>
    <source>
        <strain evidence="2">DSM 22006</strain>
    </source>
</reference>
<keyword evidence="2" id="KW-1185">Reference proteome</keyword>
<dbReference type="RefSeq" id="WP_123220156.1">
    <property type="nucleotide sequence ID" value="NZ_JACHYQ010000003.1"/>
</dbReference>
<name>A0A3N0I7P5_9ACTN</name>
<dbReference type="OrthoDB" id="3242975at2"/>
<dbReference type="GeneID" id="98663132"/>
<dbReference type="AlphaFoldDB" id="A0A3N0I7P5"/>
<comment type="caution">
    <text evidence="1">The sequence shown here is derived from an EMBL/GenBank/DDBJ whole genome shotgun (WGS) entry which is preliminary data.</text>
</comment>
<sequence length="157" mass="17485">MSEEFDALKRSRARAYLESVRDLRYTLDALQDEIEMERKAMQPKGMRFDRIGGCSSAYADAIPDGVARLEAMAARYVDAERAYIEAADGAHAAIAAAKSPKGASILLRRYLLGKQWCEVAADVGCSKSTAQRLHDEALLDVYDAMPFEWRIPRQPAI</sequence>
<protein>
    <submittedName>
        <fullName evidence="1">Uncharacterized protein</fullName>
    </submittedName>
</protein>
<gene>
    <name evidence="1" type="ORF">DMP05_09140</name>
</gene>
<evidence type="ECO:0000313" key="1">
    <source>
        <dbReference type="EMBL" id="RNM33023.1"/>
    </source>
</evidence>